<dbReference type="EMBL" id="VSRR010105426">
    <property type="protein sequence ID" value="MPC96306.1"/>
    <property type="molecule type" value="Genomic_DNA"/>
</dbReference>
<accession>A0A5B7JPQ0</accession>
<dbReference type="AlphaFoldDB" id="A0A5B7JPQ0"/>
<protein>
    <submittedName>
        <fullName evidence="1">Uncharacterized protein</fullName>
    </submittedName>
</protein>
<gene>
    <name evidence="1" type="ORF">E2C01_091557</name>
</gene>
<proteinExistence type="predicted"/>
<evidence type="ECO:0000313" key="1">
    <source>
        <dbReference type="EMBL" id="MPC96306.1"/>
    </source>
</evidence>
<reference evidence="1 2" key="1">
    <citation type="submission" date="2019-05" db="EMBL/GenBank/DDBJ databases">
        <title>Another draft genome of Portunus trituberculatus and its Hox gene families provides insights of decapod evolution.</title>
        <authorList>
            <person name="Jeong J.-H."/>
            <person name="Song I."/>
            <person name="Kim S."/>
            <person name="Choi T."/>
            <person name="Kim D."/>
            <person name="Ryu S."/>
            <person name="Kim W."/>
        </authorList>
    </citation>
    <scope>NUCLEOTIDE SEQUENCE [LARGE SCALE GENOMIC DNA]</scope>
    <source>
        <tissue evidence="1">Muscle</tissue>
    </source>
</reference>
<organism evidence="1 2">
    <name type="scientific">Portunus trituberculatus</name>
    <name type="common">Swimming crab</name>
    <name type="synonym">Neptunus trituberculatus</name>
    <dbReference type="NCBI Taxonomy" id="210409"/>
    <lineage>
        <taxon>Eukaryota</taxon>
        <taxon>Metazoa</taxon>
        <taxon>Ecdysozoa</taxon>
        <taxon>Arthropoda</taxon>
        <taxon>Crustacea</taxon>
        <taxon>Multicrustacea</taxon>
        <taxon>Malacostraca</taxon>
        <taxon>Eumalacostraca</taxon>
        <taxon>Eucarida</taxon>
        <taxon>Decapoda</taxon>
        <taxon>Pleocyemata</taxon>
        <taxon>Brachyura</taxon>
        <taxon>Eubrachyura</taxon>
        <taxon>Portunoidea</taxon>
        <taxon>Portunidae</taxon>
        <taxon>Portuninae</taxon>
        <taxon>Portunus</taxon>
    </lineage>
</organism>
<name>A0A5B7JPQ0_PORTR</name>
<comment type="caution">
    <text evidence="1">The sequence shown here is derived from an EMBL/GenBank/DDBJ whole genome shotgun (WGS) entry which is preliminary data.</text>
</comment>
<sequence>MFDVQRRASVRGECIQVFYVDYVDAQLHSTLRFPITSAALNGTPNNILLSRIFVYSRQSFVPHVANG</sequence>
<dbReference type="Proteomes" id="UP000324222">
    <property type="component" value="Unassembled WGS sequence"/>
</dbReference>
<keyword evidence="2" id="KW-1185">Reference proteome</keyword>
<evidence type="ECO:0000313" key="2">
    <source>
        <dbReference type="Proteomes" id="UP000324222"/>
    </source>
</evidence>